<reference evidence="4 5" key="1">
    <citation type="journal article" date="2019" name="Int. J. Syst. Evol. Microbiol.">
        <title>The Global Catalogue of Microorganisms (GCM) 10K type strain sequencing project: providing services to taxonomists for standard genome sequencing and annotation.</title>
        <authorList>
            <consortium name="The Broad Institute Genomics Platform"/>
            <consortium name="The Broad Institute Genome Sequencing Center for Infectious Disease"/>
            <person name="Wu L."/>
            <person name="Ma J."/>
        </authorList>
    </citation>
    <scope>NUCLEOTIDE SEQUENCE [LARGE SCALE GENOMIC DNA]</scope>
    <source>
        <strain evidence="4 5">JCM 14283</strain>
    </source>
</reference>
<feature type="transmembrane region" description="Helical" evidence="2">
    <location>
        <begin position="95"/>
        <end position="116"/>
    </location>
</feature>
<dbReference type="RefSeq" id="WP_343987092.1">
    <property type="nucleotide sequence ID" value="NZ_BAAANB010000001.1"/>
</dbReference>
<evidence type="ECO:0000256" key="3">
    <source>
        <dbReference type="SAM" id="MobiDB-lite"/>
    </source>
</evidence>
<evidence type="ECO:0000313" key="5">
    <source>
        <dbReference type="Proteomes" id="UP001501285"/>
    </source>
</evidence>
<name>A0ABN2TTA2_9MICO</name>
<feature type="transmembrane region" description="Helical" evidence="2">
    <location>
        <begin position="147"/>
        <end position="167"/>
    </location>
</feature>
<dbReference type="Pfam" id="PF00499">
    <property type="entry name" value="Oxidored_q3"/>
    <property type="match status" value="1"/>
</dbReference>
<dbReference type="EMBL" id="BAAANB010000001">
    <property type="protein sequence ID" value="GAA2020020.1"/>
    <property type="molecule type" value="Genomic_DNA"/>
</dbReference>
<comment type="caution">
    <text evidence="4">The sequence shown here is derived from an EMBL/GenBank/DDBJ whole genome shotgun (WGS) entry which is preliminary data.</text>
</comment>
<evidence type="ECO:0000256" key="2">
    <source>
        <dbReference type="RuleBase" id="RU004429"/>
    </source>
</evidence>
<dbReference type="Gene3D" id="1.20.120.1200">
    <property type="entry name" value="NADH-ubiquinone/plastoquinone oxidoreductase chain 6, subunit NuoJ"/>
    <property type="match status" value="1"/>
</dbReference>
<keyword evidence="2" id="KW-1003">Cell membrane</keyword>
<sequence>MTTRDIVFTAVGAVTALSALLSVTTKHVVHAALWLLVSLGSLAGAYLVLGQELVGLVQLLVYVGAIVVLVLFALMLTRAPIGPHAEIDTPWWQRVAGALLGAATAVLLASLLLPFFSGATADLDTRPSATPQIAQAVFGTWVWPFELLSVLLLVALIGAFAVSRLVIGDRGVGRGASDGDRAVADGPPSVGDGRAGAHHGATAVAPAPTGGDRA</sequence>
<dbReference type="PANTHER" id="PTHR33269">
    <property type="entry name" value="NADH-UBIQUINONE OXIDOREDUCTASE CHAIN 6"/>
    <property type="match status" value="1"/>
</dbReference>
<dbReference type="InterPro" id="IPR001457">
    <property type="entry name" value="NADH_UbQ/plastoQ_OxRdtase_su6"/>
</dbReference>
<feature type="transmembrane region" description="Helical" evidence="2">
    <location>
        <begin position="55"/>
        <end position="74"/>
    </location>
</feature>
<evidence type="ECO:0000256" key="1">
    <source>
        <dbReference type="ARBA" id="ARBA00005698"/>
    </source>
</evidence>
<accession>A0ABN2TTA2</accession>
<proteinExistence type="inferred from homology"/>
<feature type="transmembrane region" description="Helical" evidence="2">
    <location>
        <begin position="31"/>
        <end position="49"/>
    </location>
</feature>
<feature type="compositionally biased region" description="Low complexity" evidence="3">
    <location>
        <begin position="198"/>
        <end position="214"/>
    </location>
</feature>
<keyword evidence="2" id="KW-0874">Quinone</keyword>
<comment type="similarity">
    <text evidence="1 2">Belongs to the complex I subunit 6 family.</text>
</comment>
<dbReference type="PANTHER" id="PTHR33269:SF17">
    <property type="entry name" value="NADH-UBIQUINONE OXIDOREDUCTASE CHAIN 6"/>
    <property type="match status" value="1"/>
</dbReference>
<feature type="transmembrane region" description="Helical" evidence="2">
    <location>
        <begin position="6"/>
        <end position="24"/>
    </location>
</feature>
<dbReference type="Proteomes" id="UP001501285">
    <property type="component" value="Unassembled WGS sequence"/>
</dbReference>
<dbReference type="InterPro" id="IPR042106">
    <property type="entry name" value="Nuo/plastoQ_OxRdtase_6_NuoJ"/>
</dbReference>
<keyword evidence="2" id="KW-0472">Membrane</keyword>
<comment type="function">
    <text evidence="2">NDH-1 shuttles electrons from NADH, via FMN and iron-sulfur (Fe-S) centers, to quinones in the respiratory chain. Couples the redox reaction to proton translocation (for every two electrons transferred, four hydrogen ions are translocated across the cytoplasmic membrane), and thus conserves the redox energy in a proton gradient.</text>
</comment>
<evidence type="ECO:0000313" key="4">
    <source>
        <dbReference type="EMBL" id="GAA2020020.1"/>
    </source>
</evidence>
<keyword evidence="5" id="KW-1185">Reference proteome</keyword>
<comment type="catalytic activity">
    <reaction evidence="2">
        <text>a quinone + NADH + 5 H(+)(in) = a quinol + NAD(+) + 4 H(+)(out)</text>
        <dbReference type="Rhea" id="RHEA:57888"/>
        <dbReference type="ChEBI" id="CHEBI:15378"/>
        <dbReference type="ChEBI" id="CHEBI:24646"/>
        <dbReference type="ChEBI" id="CHEBI:57540"/>
        <dbReference type="ChEBI" id="CHEBI:57945"/>
        <dbReference type="ChEBI" id="CHEBI:132124"/>
    </reaction>
</comment>
<dbReference type="EC" id="7.1.1.-" evidence="2"/>
<gene>
    <name evidence="4" type="ORF">GCM10009740_05370</name>
</gene>
<keyword evidence="2" id="KW-0812">Transmembrane</keyword>
<protein>
    <recommendedName>
        <fullName evidence="2">NADH-quinone oxidoreductase subunit J</fullName>
        <ecNumber evidence="2">7.1.1.-</ecNumber>
    </recommendedName>
</protein>
<feature type="region of interest" description="Disordered" evidence="3">
    <location>
        <begin position="176"/>
        <end position="214"/>
    </location>
</feature>
<organism evidence="4 5">
    <name type="scientific">Terrabacter terrae</name>
    <dbReference type="NCBI Taxonomy" id="318434"/>
    <lineage>
        <taxon>Bacteria</taxon>
        <taxon>Bacillati</taxon>
        <taxon>Actinomycetota</taxon>
        <taxon>Actinomycetes</taxon>
        <taxon>Micrococcales</taxon>
        <taxon>Intrasporangiaceae</taxon>
        <taxon>Terrabacter</taxon>
    </lineage>
</organism>
<keyword evidence="2" id="KW-0520">NAD</keyword>
<comment type="subcellular location">
    <subcellularLocation>
        <location evidence="2">Cell membrane</location>
        <topology evidence="2">Multi-pass membrane protein</topology>
    </subcellularLocation>
</comment>
<keyword evidence="2" id="KW-1133">Transmembrane helix</keyword>